<feature type="signal peptide" evidence="1">
    <location>
        <begin position="1"/>
        <end position="19"/>
    </location>
</feature>
<dbReference type="Proteomes" id="UP000594638">
    <property type="component" value="Unassembled WGS sequence"/>
</dbReference>
<proteinExistence type="predicted"/>
<name>A0A8S0VCY6_OLEEU</name>
<dbReference type="GO" id="GO:0004497">
    <property type="term" value="F:monooxygenase activity"/>
    <property type="evidence" value="ECO:0007669"/>
    <property type="project" value="InterPro"/>
</dbReference>
<dbReference type="InterPro" id="IPR011009">
    <property type="entry name" value="Kinase-like_dom_sf"/>
</dbReference>
<dbReference type="EMBL" id="CACTIH010009458">
    <property type="protein sequence ID" value="CAA3031512.1"/>
    <property type="molecule type" value="Genomic_DNA"/>
</dbReference>
<feature type="chain" id="PRO_5035715023" evidence="1">
    <location>
        <begin position="20"/>
        <end position="509"/>
    </location>
</feature>
<accession>A0A8S0VCY6</accession>
<dbReference type="SUPFAM" id="SSF56112">
    <property type="entry name" value="Protein kinase-like (PK-like)"/>
    <property type="match status" value="1"/>
</dbReference>
<dbReference type="PROSITE" id="PS50011">
    <property type="entry name" value="PROTEIN_KINASE_DOM"/>
    <property type="match status" value="1"/>
</dbReference>
<dbReference type="GO" id="GO:0020037">
    <property type="term" value="F:heme binding"/>
    <property type="evidence" value="ECO:0007669"/>
    <property type="project" value="InterPro"/>
</dbReference>
<dbReference type="Gene3D" id="1.10.510.10">
    <property type="entry name" value="Transferase(Phosphotransferase) domain 1"/>
    <property type="match status" value="1"/>
</dbReference>
<dbReference type="PANTHER" id="PTHR24299">
    <property type="entry name" value="CYTOCHROME P450 FAMILY 1"/>
    <property type="match status" value="1"/>
</dbReference>
<evidence type="ECO:0000259" key="2">
    <source>
        <dbReference type="PROSITE" id="PS50011"/>
    </source>
</evidence>
<dbReference type="GO" id="GO:0005524">
    <property type="term" value="F:ATP binding"/>
    <property type="evidence" value="ECO:0007669"/>
    <property type="project" value="InterPro"/>
</dbReference>
<organism evidence="3 4">
    <name type="scientific">Olea europaea subsp. europaea</name>
    <dbReference type="NCBI Taxonomy" id="158383"/>
    <lineage>
        <taxon>Eukaryota</taxon>
        <taxon>Viridiplantae</taxon>
        <taxon>Streptophyta</taxon>
        <taxon>Embryophyta</taxon>
        <taxon>Tracheophyta</taxon>
        <taxon>Spermatophyta</taxon>
        <taxon>Magnoliopsida</taxon>
        <taxon>eudicotyledons</taxon>
        <taxon>Gunneridae</taxon>
        <taxon>Pentapetalae</taxon>
        <taxon>asterids</taxon>
        <taxon>lamiids</taxon>
        <taxon>Lamiales</taxon>
        <taxon>Oleaceae</taxon>
        <taxon>Oleeae</taxon>
        <taxon>Olea</taxon>
    </lineage>
</organism>
<dbReference type="GO" id="GO:0016705">
    <property type="term" value="F:oxidoreductase activity, acting on paired donors, with incorporation or reduction of molecular oxygen"/>
    <property type="evidence" value="ECO:0007669"/>
    <property type="project" value="InterPro"/>
</dbReference>
<dbReference type="Gramene" id="OE9A032847T1">
    <property type="protein sequence ID" value="OE9A032847C1"/>
    <property type="gene ID" value="OE9A032847"/>
</dbReference>
<comment type="caution">
    <text evidence="3">The sequence shown here is derived from an EMBL/GenBank/DDBJ whole genome shotgun (WGS) entry which is preliminary data.</text>
</comment>
<keyword evidence="4" id="KW-1185">Reference proteome</keyword>
<evidence type="ECO:0000313" key="4">
    <source>
        <dbReference type="Proteomes" id="UP000594638"/>
    </source>
</evidence>
<evidence type="ECO:0000313" key="3">
    <source>
        <dbReference type="EMBL" id="CAA3031512.1"/>
    </source>
</evidence>
<dbReference type="InterPro" id="IPR036396">
    <property type="entry name" value="Cyt_P450_sf"/>
</dbReference>
<protein>
    <submittedName>
        <fullName evidence="3">Geraniol 10-hydroxylase</fullName>
    </submittedName>
</protein>
<dbReference type="SUPFAM" id="SSF48264">
    <property type="entry name" value="Cytochrome P450"/>
    <property type="match status" value="1"/>
</dbReference>
<keyword evidence="1" id="KW-0732">Signal</keyword>
<dbReference type="Pfam" id="PF00067">
    <property type="entry name" value="p450"/>
    <property type="match status" value="1"/>
</dbReference>
<evidence type="ECO:0000256" key="1">
    <source>
        <dbReference type="SAM" id="SignalP"/>
    </source>
</evidence>
<dbReference type="AlphaFoldDB" id="A0A8S0VCY6"/>
<dbReference type="InterPro" id="IPR001128">
    <property type="entry name" value="Cyt_P450"/>
</dbReference>
<sequence length="509" mass="57122">MDFLTIVLGLLFALTLIQAFRSISTRGKNLPPGPTPLPIIGNLHLLGDQPHKSLAKLAKTYGPIMCLRFGSINTVVITSSAMAKEVLQKQDLAFSSRHIPNAIHAHNQFKYSVVWLPVASTWRSLRKILNSNMFSGNRLDANQHLRVRKVQELITYCRKNSQAGEAVDIGRAAFRTSLNLLSNTIFSKDLTDPFSDSAKEFKDLVWNVMVEAGKPNLVDFFPVLEKLDPLGIRRRMTIHFGKIIELFGGLINERLKRRMSDNSKNSDVLDVLLDTSQENPEEIDRVHIERLCLNVYLVLFKYYRDNMWSHFSGDSAGSEVIFLDKVDDKLYIYLEYVSGGFIHKLLQEYEELVESAIFSYTQQILSGLAYLHAIKTVHRNIKGANIHVDPNGRVKVADFGMAKHCLQRNTLHRPTAAQLLEHPFMKSAAPLDKSILGLTPQDPPLAETNATKSAVSLLLSCVFTLTEICKCFLVCLCFIFFSAFGEVTFPVVCSNLVLSGLPGINNIKI</sequence>
<feature type="domain" description="Protein kinase" evidence="2">
    <location>
        <begin position="240"/>
        <end position="509"/>
    </location>
</feature>
<dbReference type="OrthoDB" id="2789670at2759"/>
<dbReference type="GO" id="GO:0005506">
    <property type="term" value="F:iron ion binding"/>
    <property type="evidence" value="ECO:0007669"/>
    <property type="project" value="InterPro"/>
</dbReference>
<dbReference type="Pfam" id="PF00069">
    <property type="entry name" value="Pkinase"/>
    <property type="match status" value="1"/>
</dbReference>
<dbReference type="PANTHER" id="PTHR24299:SF59">
    <property type="entry name" value="CYTOCHROME P450 SUPERFAMILY PROTEIN"/>
    <property type="match status" value="1"/>
</dbReference>
<dbReference type="Gene3D" id="1.10.630.10">
    <property type="entry name" value="Cytochrome P450"/>
    <property type="match status" value="1"/>
</dbReference>
<dbReference type="GO" id="GO:0004672">
    <property type="term" value="F:protein kinase activity"/>
    <property type="evidence" value="ECO:0007669"/>
    <property type="project" value="InterPro"/>
</dbReference>
<gene>
    <name evidence="3" type="ORF">OLEA9_A032847</name>
</gene>
<dbReference type="InterPro" id="IPR000719">
    <property type="entry name" value="Prot_kinase_dom"/>
</dbReference>
<reference evidence="3 4" key="1">
    <citation type="submission" date="2019-12" db="EMBL/GenBank/DDBJ databases">
        <authorList>
            <person name="Alioto T."/>
            <person name="Alioto T."/>
            <person name="Gomez Garrido J."/>
        </authorList>
    </citation>
    <scope>NUCLEOTIDE SEQUENCE [LARGE SCALE GENOMIC DNA]</scope>
</reference>